<keyword evidence="3" id="KW-1185">Reference proteome</keyword>
<dbReference type="EMBL" id="JAAXLJ010000029">
    <property type="protein sequence ID" value="NLR19507.1"/>
    <property type="molecule type" value="Genomic_DNA"/>
</dbReference>
<dbReference type="InterPro" id="IPR025668">
    <property type="entry name" value="Tnp_DDE_dom"/>
</dbReference>
<reference evidence="2 3" key="1">
    <citation type="submission" date="2020-04" db="EMBL/GenBank/DDBJ databases">
        <title>A novel species of genus Lactobacillus that was isolated from fermented food Zha-chili.</title>
        <authorList>
            <person name="Zhang Z."/>
        </authorList>
    </citation>
    <scope>NUCLEOTIDE SEQUENCE [LARGE SCALE GENOMIC DNA]</scope>
    <source>
        <strain evidence="3">HBUAS51383</strain>
    </source>
</reference>
<organism evidence="2 3">
    <name type="scientific">Secundilactobacillus angelensis</name>
    <dbReference type="NCBI Taxonomy" id="2722706"/>
    <lineage>
        <taxon>Bacteria</taxon>
        <taxon>Bacillati</taxon>
        <taxon>Bacillota</taxon>
        <taxon>Bacilli</taxon>
        <taxon>Lactobacillales</taxon>
        <taxon>Lactobacillaceae</taxon>
        <taxon>Secundilactobacillus</taxon>
    </lineage>
</organism>
<proteinExistence type="predicted"/>
<dbReference type="RefSeq" id="WP_168926064.1">
    <property type="nucleotide sequence ID" value="NZ_JAAXLJ010000029.1"/>
</dbReference>
<dbReference type="Pfam" id="PF13612">
    <property type="entry name" value="DDE_Tnp_1_3"/>
    <property type="match status" value="1"/>
</dbReference>
<gene>
    <name evidence="2" type="ORF">HC026_11440</name>
</gene>
<feature type="domain" description="Transposase DDE" evidence="1">
    <location>
        <begin position="113"/>
        <end position="259"/>
    </location>
</feature>
<evidence type="ECO:0000259" key="1">
    <source>
        <dbReference type="Pfam" id="PF13612"/>
    </source>
</evidence>
<protein>
    <submittedName>
        <fullName evidence="2">IS982 family transposase</fullName>
    </submittedName>
</protein>
<comment type="caution">
    <text evidence="2">The sequence shown here is derived from an EMBL/GenBank/DDBJ whole genome shotgun (WGS) entry which is preliminary data.</text>
</comment>
<dbReference type="NCBIfam" id="NF033520">
    <property type="entry name" value="transpos_IS982"/>
    <property type="match status" value="1"/>
</dbReference>
<accession>A0ABX1L209</accession>
<sequence length="299" mass="34674">MQGRLKVSSKSNLIQVTIQKFIKIVSPLYRHLPKSIRFRQNYRQLKVADITILACMLTRIELRDPSETHFHQMLVKSGIIVPERSRYNRRCRDLTFAMKLVRKQLLRKNQPKTTYEVIDSAPITLVSARRSNQAKVLRGIAHKGFNATKNVYYYGFKLHAIMNNSGYFLNWELTPANVDDRYVAEELLTRTPAHQVLADGGYLSRSLQKRLKSEGMNFWFPLRKNMRAAKQVNSSFLKDQRRKIETGFNNLNIVGHFEHPGIHTLSGLDSRLTTMFLWNVINVHNQLVHGRSGLKLTIN</sequence>
<name>A0ABX1L209_9LACO</name>
<dbReference type="Proteomes" id="UP000763447">
    <property type="component" value="Unassembled WGS sequence"/>
</dbReference>
<evidence type="ECO:0000313" key="2">
    <source>
        <dbReference type="EMBL" id="NLR19507.1"/>
    </source>
</evidence>
<evidence type="ECO:0000313" key="3">
    <source>
        <dbReference type="Proteomes" id="UP000763447"/>
    </source>
</evidence>